<evidence type="ECO:0000256" key="1">
    <source>
        <dbReference type="SAM" id="Coils"/>
    </source>
</evidence>
<keyword evidence="2" id="KW-0812">Transmembrane</keyword>
<comment type="caution">
    <text evidence="3">The sequence shown here is derived from an EMBL/GenBank/DDBJ whole genome shotgun (WGS) entry which is preliminary data.</text>
</comment>
<dbReference type="EMBL" id="MCFH01000001">
    <property type="protein sequence ID" value="ORX60970.1"/>
    <property type="molecule type" value="Genomic_DNA"/>
</dbReference>
<dbReference type="STRING" id="1754191.A0A1Y1VNX1"/>
<dbReference type="Proteomes" id="UP000193719">
    <property type="component" value="Unassembled WGS sequence"/>
</dbReference>
<evidence type="ECO:0000313" key="4">
    <source>
        <dbReference type="Proteomes" id="UP000193719"/>
    </source>
</evidence>
<reference evidence="3 4" key="1">
    <citation type="submission" date="2016-08" db="EMBL/GenBank/DDBJ databases">
        <title>Genomes of anaerobic fungi encode conserved fungal cellulosomes for biomass hydrolysis.</title>
        <authorList>
            <consortium name="DOE Joint Genome Institute"/>
            <person name="Haitjema C.H."/>
            <person name="Gilmore S.P."/>
            <person name="Henske J.K."/>
            <person name="Solomon K.V."/>
            <person name="De Groot R."/>
            <person name="Kuo A."/>
            <person name="Mondo S.J."/>
            <person name="Salamov A.A."/>
            <person name="Labutti K."/>
            <person name="Zhao Z."/>
            <person name="Chiniquy J."/>
            <person name="Barry K."/>
            <person name="Brewer H.M."/>
            <person name="Purvine S.O."/>
            <person name="Wright A.T."/>
            <person name="Boxma B."/>
            <person name="Van Alen T."/>
            <person name="Hackstein J.H."/>
            <person name="Baker S.E."/>
            <person name="Grigoriev I.V."/>
            <person name="O'Malley M.A."/>
        </authorList>
    </citation>
    <scope>NUCLEOTIDE SEQUENCE [LARGE SCALE GENOMIC DNA]</scope>
    <source>
        <strain evidence="4">finn</strain>
    </source>
</reference>
<proteinExistence type="predicted"/>
<feature type="coiled-coil region" evidence="1">
    <location>
        <begin position="29"/>
        <end position="58"/>
    </location>
</feature>
<reference evidence="3 4" key="2">
    <citation type="submission" date="2016-08" db="EMBL/GenBank/DDBJ databases">
        <title>Pervasive Adenine N6-methylation of Active Genes in Fungi.</title>
        <authorList>
            <consortium name="DOE Joint Genome Institute"/>
            <person name="Mondo S.J."/>
            <person name="Dannebaum R.O."/>
            <person name="Kuo R.C."/>
            <person name="Labutti K."/>
            <person name="Haridas S."/>
            <person name="Kuo A."/>
            <person name="Salamov A."/>
            <person name="Ahrendt S.R."/>
            <person name="Lipzen A."/>
            <person name="Sullivan W."/>
            <person name="Andreopoulos W.B."/>
            <person name="Clum A."/>
            <person name="Lindquist E."/>
            <person name="Daum C."/>
            <person name="Ramamoorthy G.K."/>
            <person name="Gryganskyi A."/>
            <person name="Culley D."/>
            <person name="Magnuson J.K."/>
            <person name="James T.Y."/>
            <person name="O'Malley M.A."/>
            <person name="Stajich J.E."/>
            <person name="Spatafora J.W."/>
            <person name="Visel A."/>
            <person name="Grigoriev I.V."/>
        </authorList>
    </citation>
    <scope>NUCLEOTIDE SEQUENCE [LARGE SCALE GENOMIC DNA]</scope>
    <source>
        <strain evidence="4">finn</strain>
    </source>
</reference>
<feature type="transmembrane region" description="Helical" evidence="2">
    <location>
        <begin position="123"/>
        <end position="146"/>
    </location>
</feature>
<keyword evidence="2" id="KW-0472">Membrane</keyword>
<protein>
    <submittedName>
        <fullName evidence="3">Uncharacterized protein</fullName>
    </submittedName>
</protein>
<dbReference type="PANTHER" id="PTHR37846:SF1">
    <property type="entry name" value="DEACETYLASE-LIKE PROTEIN"/>
    <property type="match status" value="1"/>
</dbReference>
<organism evidence="3 4">
    <name type="scientific">Piromyces finnis</name>
    <dbReference type="NCBI Taxonomy" id="1754191"/>
    <lineage>
        <taxon>Eukaryota</taxon>
        <taxon>Fungi</taxon>
        <taxon>Fungi incertae sedis</taxon>
        <taxon>Chytridiomycota</taxon>
        <taxon>Chytridiomycota incertae sedis</taxon>
        <taxon>Neocallimastigomycetes</taxon>
        <taxon>Neocallimastigales</taxon>
        <taxon>Neocallimastigaceae</taxon>
        <taxon>Piromyces</taxon>
    </lineage>
</organism>
<dbReference type="OrthoDB" id="5597489at2759"/>
<name>A0A1Y1VNX1_9FUNG</name>
<gene>
    <name evidence="3" type="ORF">BCR36DRAFT_365555</name>
</gene>
<feature type="transmembrane region" description="Helical" evidence="2">
    <location>
        <begin position="61"/>
        <end position="83"/>
    </location>
</feature>
<keyword evidence="2" id="KW-1133">Transmembrane helix</keyword>
<keyword evidence="1" id="KW-0175">Coiled coil</keyword>
<evidence type="ECO:0000256" key="2">
    <source>
        <dbReference type="SAM" id="Phobius"/>
    </source>
</evidence>
<dbReference type="AlphaFoldDB" id="A0A1Y1VNX1"/>
<feature type="transmembrane region" description="Helical" evidence="2">
    <location>
        <begin position="158"/>
        <end position="187"/>
    </location>
</feature>
<accession>A0A1Y1VNX1</accession>
<keyword evidence="4" id="KW-1185">Reference proteome</keyword>
<feature type="transmembrane region" description="Helical" evidence="2">
    <location>
        <begin position="98"/>
        <end position="116"/>
    </location>
</feature>
<evidence type="ECO:0000313" key="3">
    <source>
        <dbReference type="EMBL" id="ORX60970.1"/>
    </source>
</evidence>
<sequence>MSDSQKLNPALEEYLRKRKNPNQKPLIQIADEKEKLLKMKEQKENGETDEVAENIEEEPPYFLQSIIFTIPFALLYAWLYYLVYFQYNILDELEYKELIMATLKIIPAFMFICYFVRRYKKYIVTHIFLGIIGAVCATYTIHIIYIDERFGKMLNTPGLIVLCIYAVMEVNLVVSILILIPPIVYYLNDGFRTKLTNLEMK</sequence>
<dbReference type="PANTHER" id="PTHR37846">
    <property type="entry name" value="YALI0B21296P"/>
    <property type="match status" value="1"/>
</dbReference>